<sequence length="77" mass="8889">MTTLAGKPKEARESWVSYSVFRGRYALLRQTRGVVARYANNNAFFKRQFVRAMIKMGAVDVLTGRAGEIRRNCRRFS</sequence>
<dbReference type="Gene3D" id="1.10.520.10">
    <property type="match status" value="1"/>
</dbReference>
<name>A0A8S9QKN2_BRACR</name>
<keyword evidence="9" id="KW-0479">Metal-binding</keyword>
<evidence type="ECO:0000256" key="1">
    <source>
        <dbReference type="ARBA" id="ARBA00000189"/>
    </source>
</evidence>
<evidence type="ECO:0000256" key="3">
    <source>
        <dbReference type="ARBA" id="ARBA00001970"/>
    </source>
</evidence>
<dbReference type="Proteomes" id="UP000712600">
    <property type="component" value="Unassembled WGS sequence"/>
</dbReference>
<dbReference type="GO" id="GO:0140825">
    <property type="term" value="F:lactoperoxidase activity"/>
    <property type="evidence" value="ECO:0007669"/>
    <property type="project" value="UniProtKB-EC"/>
</dbReference>
<dbReference type="GO" id="GO:0042744">
    <property type="term" value="P:hydrogen peroxide catabolic process"/>
    <property type="evidence" value="ECO:0007669"/>
    <property type="project" value="UniProtKB-KW"/>
</dbReference>
<comment type="cofactor">
    <cofactor evidence="2">
        <name>Ca(2+)</name>
        <dbReference type="ChEBI" id="CHEBI:29108"/>
    </cofactor>
</comment>
<reference evidence="15" key="1">
    <citation type="submission" date="2019-12" db="EMBL/GenBank/DDBJ databases">
        <title>Genome sequencing and annotation of Brassica cretica.</title>
        <authorList>
            <person name="Studholme D.J."/>
            <person name="Sarris P."/>
        </authorList>
    </citation>
    <scope>NUCLEOTIDE SEQUENCE</scope>
    <source>
        <strain evidence="15">PFS-109/04</strain>
        <tissue evidence="15">Leaf</tissue>
    </source>
</reference>
<feature type="domain" description="Plant heme peroxidase family profile" evidence="14">
    <location>
        <begin position="30"/>
        <end position="77"/>
    </location>
</feature>
<dbReference type="PANTHER" id="PTHR31517:SF59">
    <property type="entry name" value="PEROXIDASE"/>
    <property type="match status" value="1"/>
</dbReference>
<dbReference type="EC" id="1.11.1.7" evidence="5"/>
<gene>
    <name evidence="15" type="ORF">F2Q69_00020268</name>
</gene>
<keyword evidence="6" id="KW-0964">Secreted</keyword>
<dbReference type="AlphaFoldDB" id="A0A8S9QKN2"/>
<dbReference type="EMBL" id="QGKX02001290">
    <property type="protein sequence ID" value="KAF3540553.1"/>
    <property type="molecule type" value="Genomic_DNA"/>
</dbReference>
<evidence type="ECO:0000256" key="10">
    <source>
        <dbReference type="ARBA" id="ARBA00022837"/>
    </source>
</evidence>
<protein>
    <recommendedName>
        <fullName evidence="5">peroxidase</fullName>
        <ecNumber evidence="5">1.11.1.7</ecNumber>
    </recommendedName>
</protein>
<dbReference type="PROSITE" id="PS50873">
    <property type="entry name" value="PEROXIDASE_4"/>
    <property type="match status" value="1"/>
</dbReference>
<comment type="catalytic activity">
    <reaction evidence="1">
        <text>2 a phenolic donor + H2O2 = 2 a phenolic radical donor + 2 H2O</text>
        <dbReference type="Rhea" id="RHEA:56136"/>
        <dbReference type="ChEBI" id="CHEBI:15377"/>
        <dbReference type="ChEBI" id="CHEBI:16240"/>
        <dbReference type="ChEBI" id="CHEBI:139520"/>
        <dbReference type="ChEBI" id="CHEBI:139521"/>
        <dbReference type="EC" id="1.11.1.7"/>
    </reaction>
</comment>
<comment type="caution">
    <text evidence="15">The sequence shown here is derived from an EMBL/GenBank/DDBJ whole genome shotgun (WGS) entry which is preliminary data.</text>
</comment>
<dbReference type="InterPro" id="IPR002016">
    <property type="entry name" value="Haem_peroxidase"/>
</dbReference>
<dbReference type="SUPFAM" id="SSF48113">
    <property type="entry name" value="Heme-dependent peroxidases"/>
    <property type="match status" value="1"/>
</dbReference>
<evidence type="ECO:0000256" key="5">
    <source>
        <dbReference type="ARBA" id="ARBA00012313"/>
    </source>
</evidence>
<evidence type="ECO:0000256" key="13">
    <source>
        <dbReference type="ARBA" id="ARBA00023324"/>
    </source>
</evidence>
<keyword evidence="13" id="KW-0376">Hydrogen peroxide</keyword>
<dbReference type="InterPro" id="IPR010255">
    <property type="entry name" value="Haem_peroxidase_sf"/>
</dbReference>
<comment type="cofactor">
    <cofactor evidence="3">
        <name>heme b</name>
        <dbReference type="ChEBI" id="CHEBI:60344"/>
    </cofactor>
</comment>
<dbReference type="GO" id="GO:0020037">
    <property type="term" value="F:heme binding"/>
    <property type="evidence" value="ECO:0007669"/>
    <property type="project" value="InterPro"/>
</dbReference>
<evidence type="ECO:0000256" key="7">
    <source>
        <dbReference type="ARBA" id="ARBA00022559"/>
    </source>
</evidence>
<comment type="function">
    <text evidence="4">Removal of H(2)O(2), oxidation of toxic reductants, biosynthesis and degradation of lignin, suberization, auxin catabolism, response to environmental stresses such as wounding, pathogen attack and oxidative stress. These functions might be dependent on each isozyme/isoform in each plant tissue.</text>
</comment>
<evidence type="ECO:0000256" key="12">
    <source>
        <dbReference type="ARBA" id="ARBA00023004"/>
    </source>
</evidence>
<dbReference type="PANTHER" id="PTHR31517">
    <property type="match status" value="1"/>
</dbReference>
<evidence type="ECO:0000256" key="8">
    <source>
        <dbReference type="ARBA" id="ARBA00022617"/>
    </source>
</evidence>
<accession>A0A8S9QKN2</accession>
<evidence type="ECO:0000259" key="14">
    <source>
        <dbReference type="PROSITE" id="PS50873"/>
    </source>
</evidence>
<evidence type="ECO:0000256" key="6">
    <source>
        <dbReference type="ARBA" id="ARBA00022525"/>
    </source>
</evidence>
<evidence type="ECO:0000313" key="15">
    <source>
        <dbReference type="EMBL" id="KAF3540553.1"/>
    </source>
</evidence>
<evidence type="ECO:0000313" key="16">
    <source>
        <dbReference type="Proteomes" id="UP000712600"/>
    </source>
</evidence>
<dbReference type="GO" id="GO:0046872">
    <property type="term" value="F:metal ion binding"/>
    <property type="evidence" value="ECO:0007669"/>
    <property type="project" value="UniProtKB-KW"/>
</dbReference>
<dbReference type="InterPro" id="IPR000823">
    <property type="entry name" value="Peroxidase_pln"/>
</dbReference>
<proteinExistence type="predicted"/>
<dbReference type="Gene3D" id="1.10.420.10">
    <property type="entry name" value="Peroxidase, domain 2"/>
    <property type="match status" value="1"/>
</dbReference>
<evidence type="ECO:0000256" key="11">
    <source>
        <dbReference type="ARBA" id="ARBA00023002"/>
    </source>
</evidence>
<keyword evidence="12" id="KW-0408">Iron</keyword>
<keyword evidence="11" id="KW-0560">Oxidoreductase</keyword>
<organism evidence="15 16">
    <name type="scientific">Brassica cretica</name>
    <name type="common">Mustard</name>
    <dbReference type="NCBI Taxonomy" id="69181"/>
    <lineage>
        <taxon>Eukaryota</taxon>
        <taxon>Viridiplantae</taxon>
        <taxon>Streptophyta</taxon>
        <taxon>Embryophyta</taxon>
        <taxon>Tracheophyta</taxon>
        <taxon>Spermatophyta</taxon>
        <taxon>Magnoliopsida</taxon>
        <taxon>eudicotyledons</taxon>
        <taxon>Gunneridae</taxon>
        <taxon>Pentapetalae</taxon>
        <taxon>rosids</taxon>
        <taxon>malvids</taxon>
        <taxon>Brassicales</taxon>
        <taxon>Brassicaceae</taxon>
        <taxon>Brassiceae</taxon>
        <taxon>Brassica</taxon>
    </lineage>
</organism>
<dbReference type="GO" id="GO:0006979">
    <property type="term" value="P:response to oxidative stress"/>
    <property type="evidence" value="ECO:0007669"/>
    <property type="project" value="InterPro"/>
</dbReference>
<evidence type="ECO:0000256" key="9">
    <source>
        <dbReference type="ARBA" id="ARBA00022723"/>
    </source>
</evidence>
<keyword evidence="7" id="KW-0575">Peroxidase</keyword>
<keyword evidence="8" id="KW-0349">Heme</keyword>
<evidence type="ECO:0000256" key="4">
    <source>
        <dbReference type="ARBA" id="ARBA00002322"/>
    </source>
</evidence>
<keyword evidence="10" id="KW-0106">Calcium</keyword>
<evidence type="ECO:0000256" key="2">
    <source>
        <dbReference type="ARBA" id="ARBA00001913"/>
    </source>
</evidence>